<name>A0AA38WY32_9EURO</name>
<evidence type="ECO:0000256" key="1">
    <source>
        <dbReference type="ARBA" id="ARBA00008383"/>
    </source>
</evidence>
<dbReference type="GO" id="GO:0003824">
    <property type="term" value="F:catalytic activity"/>
    <property type="evidence" value="ECO:0007669"/>
    <property type="project" value="InterPro"/>
</dbReference>
<evidence type="ECO:0008006" key="4">
    <source>
        <dbReference type="Google" id="ProtNLM"/>
    </source>
</evidence>
<dbReference type="PANTHER" id="PTHR48228">
    <property type="entry name" value="SUCCINYL-COA--D-CITRAMALATE COA-TRANSFERASE"/>
    <property type="match status" value="1"/>
</dbReference>
<dbReference type="Pfam" id="PF02515">
    <property type="entry name" value="CoA_transf_3"/>
    <property type="match status" value="1"/>
</dbReference>
<comment type="caution">
    <text evidence="2">The sequence shown here is derived from an EMBL/GenBank/DDBJ whole genome shotgun (WGS) entry which is preliminary data.</text>
</comment>
<dbReference type="InterPro" id="IPR003673">
    <property type="entry name" value="CoA-Trfase_fam_III"/>
</dbReference>
<comment type="similarity">
    <text evidence="1">Belongs to the CoA-transferase III family.</text>
</comment>
<dbReference type="SUPFAM" id="SSF89796">
    <property type="entry name" value="CoA-transferase family III (CaiB/BaiF)"/>
    <property type="match status" value="2"/>
</dbReference>
<dbReference type="EMBL" id="JAPDRK010000022">
    <property type="protein sequence ID" value="KAJ9603283.1"/>
    <property type="molecule type" value="Genomic_DNA"/>
</dbReference>
<evidence type="ECO:0000313" key="3">
    <source>
        <dbReference type="Proteomes" id="UP001172673"/>
    </source>
</evidence>
<evidence type="ECO:0000313" key="2">
    <source>
        <dbReference type="EMBL" id="KAJ9603283.1"/>
    </source>
</evidence>
<sequence>METVTHLWKGLRLPEEALAAIDFPEAHSLATPSSFKIGQLAQGSIGLTALLAALIYSERNNRKTAPRVTVPLHHALLEFKSEGFYTIDGKPMPSAWGPIGGLHKTADGYIRVHDSFPNHRAAAKRLLGLPDDAGRDAVGAAISKWKAVELETAAVEAGAVMAALRSFEQWDESPQGKAVADFPILIRKIDDGPAGWPEGFAGATLDKCLRSLRVLEMSRVIAAPVAGRTLAAHGADVLWITSTNLPDLPSIDRDTGRGKRTAQLDLDKEEDLDKLLELLDDADVFLQGYRPESLAARGLSPTQLAARRRRKGKKGVICANLSAYGSSGPWARRRGFDSLVQTCTGMNMSEAEHFGQNDPPAKPMPCQALDHASGYFLAAGIMAALYKQSQEGRSWQVDVSLAGTMKYLRSLGQYEGNSGFQCQFPKSIAEVPEEFLEEKMSEFGMLKAVKHSARIEGVDVGFDIMPKPLGSDELRWL</sequence>
<dbReference type="InterPro" id="IPR050509">
    <property type="entry name" value="CoA-transferase_III"/>
</dbReference>
<accession>A0AA38WY32</accession>
<dbReference type="Gene3D" id="3.40.50.10540">
    <property type="entry name" value="Crotonobetainyl-coa:carnitine coa-transferase, domain 1"/>
    <property type="match status" value="1"/>
</dbReference>
<gene>
    <name evidence="2" type="ORF">H2200_012061</name>
</gene>
<dbReference type="PANTHER" id="PTHR48228:SF4">
    <property type="entry name" value="BLR3030 PROTEIN"/>
    <property type="match status" value="1"/>
</dbReference>
<dbReference type="AlphaFoldDB" id="A0AA38WY32"/>
<dbReference type="InterPro" id="IPR023606">
    <property type="entry name" value="CoA-Trfase_III_dom_1_sf"/>
</dbReference>
<proteinExistence type="inferred from homology"/>
<reference evidence="2" key="1">
    <citation type="submission" date="2022-10" db="EMBL/GenBank/DDBJ databases">
        <title>Culturing micro-colonial fungi from biological soil crusts in the Mojave desert and describing Neophaeococcomyces mojavensis, and introducing the new genera and species Taxawa tesnikishii.</title>
        <authorList>
            <person name="Kurbessoian T."/>
            <person name="Stajich J.E."/>
        </authorList>
    </citation>
    <scope>NUCLEOTIDE SEQUENCE</scope>
    <source>
        <strain evidence="2">TK_41</strain>
    </source>
</reference>
<protein>
    <recommendedName>
        <fullName evidence="4">CAIB/BAIF family enzyme</fullName>
    </recommendedName>
</protein>
<organism evidence="2 3">
    <name type="scientific">Cladophialophora chaetospira</name>
    <dbReference type="NCBI Taxonomy" id="386627"/>
    <lineage>
        <taxon>Eukaryota</taxon>
        <taxon>Fungi</taxon>
        <taxon>Dikarya</taxon>
        <taxon>Ascomycota</taxon>
        <taxon>Pezizomycotina</taxon>
        <taxon>Eurotiomycetes</taxon>
        <taxon>Chaetothyriomycetidae</taxon>
        <taxon>Chaetothyriales</taxon>
        <taxon>Herpotrichiellaceae</taxon>
        <taxon>Cladophialophora</taxon>
    </lineage>
</organism>
<keyword evidence="3" id="KW-1185">Reference proteome</keyword>
<dbReference type="Proteomes" id="UP001172673">
    <property type="component" value="Unassembled WGS sequence"/>
</dbReference>